<keyword evidence="2" id="KW-1185">Reference proteome</keyword>
<accession>A0A0Q3LQI8</accession>
<dbReference type="STRING" id="452084.AR438_07415"/>
<proteinExistence type="predicted"/>
<comment type="caution">
    <text evidence="1">The sequence shown here is derived from an EMBL/GenBank/DDBJ whole genome shotgun (WGS) entry which is preliminary data.</text>
</comment>
<evidence type="ECO:0000313" key="2">
    <source>
        <dbReference type="Proteomes" id="UP000051682"/>
    </source>
</evidence>
<protein>
    <submittedName>
        <fullName evidence="1">Uncharacterized protein</fullName>
    </submittedName>
</protein>
<dbReference type="OrthoDB" id="1260302at2"/>
<sequence>MKNIISLFAILLTFFVNAQKLTIQYLKIADYDLVSNSDVEIKSHSTLDKKGNLIVYSDSWNGKNYFKYQLSQEEINKINLLVSKDLESFVKQKQLDKNQYFAGSRRFITFKVNGKIKSLCFVQPFMTDYFKDLLKVLDKKIYNHNASAIIIMPASDFEDTKKEIIKREQIDNYLPHKAVIRQIK</sequence>
<reference evidence="1 2" key="1">
    <citation type="submission" date="2015-10" db="EMBL/GenBank/DDBJ databases">
        <title>Chryseobacterium aquaticum genome.</title>
        <authorList>
            <person name="Newman J.D."/>
            <person name="Ferguson M.B."/>
            <person name="Miller J.R."/>
        </authorList>
    </citation>
    <scope>NUCLEOTIDE SEQUENCE [LARGE SCALE GENOMIC DNA]</scope>
    <source>
        <strain evidence="1 2">KCTC 12483</strain>
    </source>
</reference>
<dbReference type="EMBL" id="LLYZ01000005">
    <property type="protein sequence ID" value="KQK25433.1"/>
    <property type="molecule type" value="Genomic_DNA"/>
</dbReference>
<dbReference type="RefSeq" id="WP_056013795.1">
    <property type="nucleotide sequence ID" value="NZ_LLYZ01000005.1"/>
</dbReference>
<evidence type="ECO:0000313" key="1">
    <source>
        <dbReference type="EMBL" id="KQK25433.1"/>
    </source>
</evidence>
<organism evidence="1 2">
    <name type="scientific">Chryseobacterium aquaticum</name>
    <dbReference type="NCBI Taxonomy" id="452084"/>
    <lineage>
        <taxon>Bacteria</taxon>
        <taxon>Pseudomonadati</taxon>
        <taxon>Bacteroidota</taxon>
        <taxon>Flavobacteriia</taxon>
        <taxon>Flavobacteriales</taxon>
        <taxon>Weeksellaceae</taxon>
        <taxon>Chryseobacterium group</taxon>
        <taxon>Chryseobacterium</taxon>
    </lineage>
</organism>
<dbReference type="AlphaFoldDB" id="A0A0Q3LQI8"/>
<gene>
    <name evidence="1" type="ORF">AR438_07415</name>
</gene>
<name>A0A0Q3LQI8_9FLAO</name>
<dbReference type="Proteomes" id="UP000051682">
    <property type="component" value="Unassembled WGS sequence"/>
</dbReference>